<accession>A0AC34FZI1</accession>
<dbReference type="Proteomes" id="UP000887579">
    <property type="component" value="Unplaced"/>
</dbReference>
<reference evidence="2" key="1">
    <citation type="submission" date="2022-11" db="UniProtKB">
        <authorList>
            <consortium name="WormBaseParasite"/>
        </authorList>
    </citation>
    <scope>IDENTIFICATION</scope>
</reference>
<organism evidence="1 2">
    <name type="scientific">Panagrolaimus sp. ES5</name>
    <dbReference type="NCBI Taxonomy" id="591445"/>
    <lineage>
        <taxon>Eukaryota</taxon>
        <taxon>Metazoa</taxon>
        <taxon>Ecdysozoa</taxon>
        <taxon>Nematoda</taxon>
        <taxon>Chromadorea</taxon>
        <taxon>Rhabditida</taxon>
        <taxon>Tylenchina</taxon>
        <taxon>Panagrolaimomorpha</taxon>
        <taxon>Panagrolaimoidea</taxon>
        <taxon>Panagrolaimidae</taxon>
        <taxon>Panagrolaimus</taxon>
    </lineage>
</organism>
<protein>
    <submittedName>
        <fullName evidence="2">3'-5' exonuclease domain-containing protein</fullName>
    </submittedName>
</protein>
<dbReference type="WBParaSite" id="ES5_v2.g22679.t1">
    <property type="protein sequence ID" value="ES5_v2.g22679.t1"/>
    <property type="gene ID" value="ES5_v2.g22679"/>
</dbReference>
<evidence type="ECO:0000313" key="1">
    <source>
        <dbReference type="Proteomes" id="UP000887579"/>
    </source>
</evidence>
<evidence type="ECO:0000313" key="2">
    <source>
        <dbReference type="WBParaSite" id="ES5_v2.g22679.t1"/>
    </source>
</evidence>
<sequence length="290" mass="33595">MDLIVKTQTLHSKIDDNGLFIYSTKLLFQNFKHNETSAAVANNFNKMILKELNIFVEKDEIETCHFWKKPYQVITVISVKAFHDFIDKFLIQSKPKIIAIDVEGRRFGQKAVLLQLATDKWACLIDIQELIKKLSPKQWKHFYTTLFGSNITLIGFSFINDFDLLCNTFSFLPTLLKECQGKVLCLQKLSNQLIKDEKCNNLFSEIPKDGFGLAKLAKSVLDYDISKSLQKSNWAKRPLTQSQKNYAVKDVVVVVLIKDEMEKRLKKEYGDAVTEELMKNSYVSYRERIN</sequence>
<name>A0AC34FZI1_9BILA</name>
<proteinExistence type="predicted"/>